<evidence type="ECO:0000313" key="1">
    <source>
        <dbReference type="EMBL" id="AUB43423.1"/>
    </source>
</evidence>
<accession>A0A2K8T756</accession>
<dbReference type="AlphaFoldDB" id="A0A2K8T756"/>
<keyword evidence="2" id="KW-1185">Reference proteome</keyword>
<sequence>MGYTHSDKLNSDVFKVSSYGKKLVFAVRRGRTKKLVEKW</sequence>
<keyword evidence="1" id="KW-0614">Plasmid</keyword>
<protein>
    <submittedName>
        <fullName evidence="1">Uncharacterized protein</fullName>
    </submittedName>
</protein>
<geneLocation type="plasmid" evidence="2">
    <name>pnfsy05</name>
</geneLocation>
<evidence type="ECO:0000313" key="2">
    <source>
        <dbReference type="Proteomes" id="UP000232003"/>
    </source>
</evidence>
<dbReference type="KEGG" id="nfl:COO91_09600"/>
<proteinExistence type="predicted"/>
<organism evidence="1 2">
    <name type="scientific">Nostoc flagelliforme CCNUN1</name>
    <dbReference type="NCBI Taxonomy" id="2038116"/>
    <lineage>
        <taxon>Bacteria</taxon>
        <taxon>Bacillati</taxon>
        <taxon>Cyanobacteriota</taxon>
        <taxon>Cyanophyceae</taxon>
        <taxon>Nostocales</taxon>
        <taxon>Nostocaceae</taxon>
        <taxon>Nostoc</taxon>
    </lineage>
</organism>
<reference evidence="1 2" key="1">
    <citation type="submission" date="2017-11" db="EMBL/GenBank/DDBJ databases">
        <title>Complete genome of a free-living desiccation-tolerant cyanobacterium and its photosynthetic adaptation to extreme terrestrial habitat.</title>
        <authorList>
            <person name="Shang J."/>
        </authorList>
    </citation>
    <scope>NUCLEOTIDE SEQUENCE [LARGE SCALE GENOMIC DNA]</scope>
    <source>
        <strain evidence="1 2">CCNUN1</strain>
        <plasmid evidence="2">pnfsy05</plasmid>
    </source>
</reference>
<dbReference type="EMBL" id="CP024790">
    <property type="protein sequence ID" value="AUB43423.1"/>
    <property type="molecule type" value="Genomic_DNA"/>
</dbReference>
<name>A0A2K8T756_9NOSO</name>
<gene>
    <name evidence="1" type="ORF">COO91_09600</name>
</gene>
<dbReference type="Proteomes" id="UP000232003">
    <property type="component" value="Plasmid pNFSY05"/>
</dbReference>